<name>A0A1B2M038_9GAMM</name>
<dbReference type="AlphaFoldDB" id="A0A1B2M038"/>
<evidence type="ECO:0000313" key="1">
    <source>
        <dbReference type="EMBL" id="AOA58564.1"/>
    </source>
</evidence>
<dbReference type="KEGG" id="ala:BFG52_09500"/>
<dbReference type="OrthoDB" id="6692361at2"/>
<protein>
    <submittedName>
        <fullName evidence="1">Uncharacterized protein</fullName>
    </submittedName>
</protein>
<accession>A0A1B2M038</accession>
<keyword evidence="2" id="KW-1185">Reference proteome</keyword>
<organism evidence="1 2">
    <name type="scientific">Acinetobacter larvae</name>
    <dbReference type="NCBI Taxonomy" id="1789224"/>
    <lineage>
        <taxon>Bacteria</taxon>
        <taxon>Pseudomonadati</taxon>
        <taxon>Pseudomonadota</taxon>
        <taxon>Gammaproteobacteria</taxon>
        <taxon>Moraxellales</taxon>
        <taxon>Moraxellaceae</taxon>
        <taxon>Acinetobacter</taxon>
    </lineage>
</organism>
<proteinExistence type="predicted"/>
<dbReference type="RefSeq" id="WP_067555243.1">
    <property type="nucleotide sequence ID" value="NZ_CP016895.1"/>
</dbReference>
<sequence>MWGYDYKSFWYEAPDFLLEYCEAHPEQNNDDALRAFGYGSDANLLLRQAEQLQGPLTVFQQSEHATLPRYLVRFFPSKSYLEYFVCENIPSLIELLNKLTPLIQTMIISDQSIMQAE</sequence>
<dbReference type="Proteomes" id="UP000093391">
    <property type="component" value="Chromosome"/>
</dbReference>
<dbReference type="EMBL" id="CP016895">
    <property type="protein sequence ID" value="AOA58564.1"/>
    <property type="molecule type" value="Genomic_DNA"/>
</dbReference>
<evidence type="ECO:0000313" key="2">
    <source>
        <dbReference type="Proteomes" id="UP000093391"/>
    </source>
</evidence>
<gene>
    <name evidence="1" type="ORF">BFG52_09500</name>
</gene>
<reference evidence="1 2" key="1">
    <citation type="submission" date="2016-08" db="EMBL/GenBank/DDBJ databases">
        <authorList>
            <person name="Seilhamer J.J."/>
        </authorList>
    </citation>
    <scope>NUCLEOTIDE SEQUENCE [LARGE SCALE GENOMIC DNA]</scope>
    <source>
        <strain evidence="1 2">BRTC-1</strain>
    </source>
</reference>